<dbReference type="Proteomes" id="UP001432322">
    <property type="component" value="Unassembled WGS sequence"/>
</dbReference>
<dbReference type="Gene3D" id="1.20.120.1100">
    <property type="match status" value="1"/>
</dbReference>
<keyword evidence="1" id="KW-0732">Signal</keyword>
<gene>
    <name evidence="2" type="ORF">PFISCL1PPCAC_1422</name>
</gene>
<evidence type="ECO:0000313" key="2">
    <source>
        <dbReference type="EMBL" id="GMT10125.1"/>
    </source>
</evidence>
<dbReference type="AlphaFoldDB" id="A0AAV5UX37"/>
<sequence length="181" mass="20923">FFLLFVVFSAISSQTFDEIEHVLESSNEVIALPRVLRLISKYWPELVNENELEMIIAELTDPSTDLSPLFDAKSAQYEQFMLKKLDSLSEESKLFVAEVLPKLESIVDGMELTTANELIAVLKEISNVAHLHFSNASVSVQEELESTFPFIFYMYQIRRVIFILLKEHEENVKYFLEHVDV</sequence>
<comment type="caution">
    <text evidence="2">The sequence shown here is derived from an EMBL/GenBank/DDBJ whole genome shotgun (WGS) entry which is preliminary data.</text>
</comment>
<feature type="non-terminal residue" evidence="2">
    <location>
        <position position="1"/>
    </location>
</feature>
<dbReference type="EMBL" id="BTSY01000001">
    <property type="protein sequence ID" value="GMT10125.1"/>
    <property type="molecule type" value="Genomic_DNA"/>
</dbReference>
<keyword evidence="3" id="KW-1185">Reference proteome</keyword>
<feature type="signal peptide" evidence="1">
    <location>
        <begin position="1"/>
        <end position="17"/>
    </location>
</feature>
<accession>A0AAV5UX37</accession>
<name>A0AAV5UX37_9BILA</name>
<feature type="chain" id="PRO_5043764358" evidence="1">
    <location>
        <begin position="18"/>
        <end position="181"/>
    </location>
</feature>
<evidence type="ECO:0000313" key="3">
    <source>
        <dbReference type="Proteomes" id="UP001432322"/>
    </source>
</evidence>
<evidence type="ECO:0000256" key="1">
    <source>
        <dbReference type="SAM" id="SignalP"/>
    </source>
</evidence>
<organism evidence="2 3">
    <name type="scientific">Pristionchus fissidentatus</name>
    <dbReference type="NCBI Taxonomy" id="1538716"/>
    <lineage>
        <taxon>Eukaryota</taxon>
        <taxon>Metazoa</taxon>
        <taxon>Ecdysozoa</taxon>
        <taxon>Nematoda</taxon>
        <taxon>Chromadorea</taxon>
        <taxon>Rhabditida</taxon>
        <taxon>Rhabditina</taxon>
        <taxon>Diplogasteromorpha</taxon>
        <taxon>Diplogasteroidea</taxon>
        <taxon>Neodiplogasteridae</taxon>
        <taxon>Pristionchus</taxon>
    </lineage>
</organism>
<reference evidence="2" key="1">
    <citation type="submission" date="2023-10" db="EMBL/GenBank/DDBJ databases">
        <title>Genome assembly of Pristionchus species.</title>
        <authorList>
            <person name="Yoshida K."/>
            <person name="Sommer R.J."/>
        </authorList>
    </citation>
    <scope>NUCLEOTIDE SEQUENCE</scope>
    <source>
        <strain evidence="2">RS5133</strain>
    </source>
</reference>
<proteinExistence type="predicted"/>
<protein>
    <submittedName>
        <fullName evidence="2">Uncharacterized protein</fullName>
    </submittedName>
</protein>